<protein>
    <recommendedName>
        <fullName evidence="3">Calpain catalytic domain-containing protein</fullName>
    </recommendedName>
</protein>
<organism evidence="4 5">
    <name type="scientific">Fusarium floridanum</name>
    <dbReference type="NCBI Taxonomy" id="1325733"/>
    <lineage>
        <taxon>Eukaryota</taxon>
        <taxon>Fungi</taxon>
        <taxon>Dikarya</taxon>
        <taxon>Ascomycota</taxon>
        <taxon>Pezizomycotina</taxon>
        <taxon>Sordariomycetes</taxon>
        <taxon>Hypocreomycetidae</taxon>
        <taxon>Hypocreales</taxon>
        <taxon>Nectriaceae</taxon>
        <taxon>Fusarium</taxon>
        <taxon>Fusarium solani species complex</taxon>
    </lineage>
</organism>
<dbReference type="InterPro" id="IPR022684">
    <property type="entry name" value="Calpain_cysteine_protease"/>
</dbReference>
<dbReference type="GO" id="GO:0004198">
    <property type="term" value="F:calcium-dependent cysteine-type endopeptidase activity"/>
    <property type="evidence" value="ECO:0007669"/>
    <property type="project" value="InterPro"/>
</dbReference>
<dbReference type="EMBL" id="NKCL01001235">
    <property type="protein sequence ID" value="RSL41521.1"/>
    <property type="molecule type" value="Genomic_DNA"/>
</dbReference>
<dbReference type="Proteomes" id="UP000287972">
    <property type="component" value="Unassembled WGS sequence"/>
</dbReference>
<evidence type="ECO:0000313" key="4">
    <source>
        <dbReference type="EMBL" id="RSL41521.1"/>
    </source>
</evidence>
<evidence type="ECO:0000259" key="3">
    <source>
        <dbReference type="PROSITE" id="PS50203"/>
    </source>
</evidence>
<dbReference type="PANTHER" id="PTHR10183:SF397">
    <property type="entry name" value="CALPAIN CATALYTIC DOMAIN-CONTAINING PROTEIN"/>
    <property type="match status" value="1"/>
</dbReference>
<comment type="caution">
    <text evidence="4">The sequence shown here is derived from an EMBL/GenBank/DDBJ whole genome shotgun (WGS) entry which is preliminary data.</text>
</comment>
<accession>A0A428NL32</accession>
<name>A0A428NL32_9HYPO</name>
<dbReference type="GO" id="GO:0006508">
    <property type="term" value="P:proteolysis"/>
    <property type="evidence" value="ECO:0007669"/>
    <property type="project" value="InterPro"/>
</dbReference>
<dbReference type="PROSITE" id="PS50203">
    <property type="entry name" value="CALPAIN_CAT"/>
    <property type="match status" value="1"/>
</dbReference>
<feature type="active site" evidence="1">
    <location>
        <position position="19"/>
    </location>
</feature>
<reference evidence="4 5" key="1">
    <citation type="submission" date="2017-06" db="EMBL/GenBank/DDBJ databases">
        <title>Comparative genomic analysis of Ambrosia Fusariam Clade fungi.</title>
        <authorList>
            <person name="Stajich J.E."/>
            <person name="Carrillo J."/>
            <person name="Kijimoto T."/>
            <person name="Eskalen A."/>
            <person name="O'Donnell K."/>
            <person name="Kasson M."/>
        </authorList>
    </citation>
    <scope>NUCLEOTIDE SEQUENCE [LARGE SCALE GENOMIC DNA]</scope>
    <source>
        <strain evidence="4 5">NRRL62606</strain>
    </source>
</reference>
<dbReference type="PANTHER" id="PTHR10183">
    <property type="entry name" value="CALPAIN"/>
    <property type="match status" value="1"/>
</dbReference>
<keyword evidence="5" id="KW-1185">Reference proteome</keyword>
<dbReference type="AlphaFoldDB" id="A0A428NL32"/>
<dbReference type="SUPFAM" id="SSF54001">
    <property type="entry name" value="Cysteine proteinases"/>
    <property type="match status" value="1"/>
</dbReference>
<dbReference type="InterPro" id="IPR001300">
    <property type="entry name" value="Peptidase_C2_calpain_cat"/>
</dbReference>
<sequence length="142" mass="16272">MKNVNGGDGDVKQGTLDDCWLMGALTALGNVRDELKRICVAYDTEVGIYGFMFYRDGEWIQTIIDDKLYLKSPDWTSRNIQRDVLKQIDHEKNKEVYRKTYQTGSKALFFAQCRDQNETWVPLVEKAYAKAHGDYASYLAAG</sequence>
<dbReference type="Pfam" id="PF00648">
    <property type="entry name" value="Peptidase_C2"/>
    <property type="match status" value="1"/>
</dbReference>
<dbReference type="InterPro" id="IPR038765">
    <property type="entry name" value="Papain-like_cys_pep_sf"/>
</dbReference>
<evidence type="ECO:0000256" key="1">
    <source>
        <dbReference type="PIRSR" id="PIRSR622684-1"/>
    </source>
</evidence>
<evidence type="ECO:0000313" key="5">
    <source>
        <dbReference type="Proteomes" id="UP000287972"/>
    </source>
</evidence>
<feature type="domain" description="Calpain catalytic" evidence="3">
    <location>
        <begin position="10"/>
        <end position="142"/>
    </location>
</feature>
<comment type="caution">
    <text evidence="2">Lacks conserved residue(s) required for the propagation of feature annotation.</text>
</comment>
<proteinExistence type="predicted"/>
<gene>
    <name evidence="4" type="ORF">CEP51_016576</name>
</gene>
<evidence type="ECO:0000256" key="2">
    <source>
        <dbReference type="PROSITE-ProRule" id="PRU00239"/>
    </source>
</evidence>